<sequence>MVVTFIFYGTHSFIREINSTENEKSVQARLLKKKNSTLLSKLNVRFSKTVSIKMRVLRSHEDIELWKERILEKSFD</sequence>
<dbReference type="EMBL" id="CVRI01000020">
    <property type="protein sequence ID" value="CRK90698.1"/>
    <property type="molecule type" value="Genomic_DNA"/>
</dbReference>
<evidence type="ECO:0000313" key="1">
    <source>
        <dbReference type="EMBL" id="CRK90698.1"/>
    </source>
</evidence>
<protein>
    <submittedName>
        <fullName evidence="1">CLUMA_CG004396, isoform A</fullName>
    </submittedName>
</protein>
<gene>
    <name evidence="1" type="ORF">CLUMA_CG004396</name>
</gene>
<proteinExistence type="predicted"/>
<accession>A0A1J1HT20</accession>
<reference evidence="1 2" key="1">
    <citation type="submission" date="2015-04" db="EMBL/GenBank/DDBJ databases">
        <authorList>
            <person name="Syromyatnikov M.Y."/>
            <person name="Popov V.N."/>
        </authorList>
    </citation>
    <scope>NUCLEOTIDE SEQUENCE [LARGE SCALE GENOMIC DNA]</scope>
</reference>
<dbReference type="Proteomes" id="UP000183832">
    <property type="component" value="Unassembled WGS sequence"/>
</dbReference>
<name>A0A1J1HT20_9DIPT</name>
<keyword evidence="2" id="KW-1185">Reference proteome</keyword>
<dbReference type="AlphaFoldDB" id="A0A1J1HT20"/>
<evidence type="ECO:0000313" key="2">
    <source>
        <dbReference type="Proteomes" id="UP000183832"/>
    </source>
</evidence>
<organism evidence="1 2">
    <name type="scientific">Clunio marinus</name>
    <dbReference type="NCBI Taxonomy" id="568069"/>
    <lineage>
        <taxon>Eukaryota</taxon>
        <taxon>Metazoa</taxon>
        <taxon>Ecdysozoa</taxon>
        <taxon>Arthropoda</taxon>
        <taxon>Hexapoda</taxon>
        <taxon>Insecta</taxon>
        <taxon>Pterygota</taxon>
        <taxon>Neoptera</taxon>
        <taxon>Endopterygota</taxon>
        <taxon>Diptera</taxon>
        <taxon>Nematocera</taxon>
        <taxon>Chironomoidea</taxon>
        <taxon>Chironomidae</taxon>
        <taxon>Clunio</taxon>
    </lineage>
</organism>
<dbReference type="OrthoDB" id="421226at2759"/>